<feature type="domain" description="NAD(P)-binding" evidence="1">
    <location>
        <begin position="35"/>
        <end position="208"/>
    </location>
</feature>
<dbReference type="AlphaFoldDB" id="A0A560FSK3"/>
<reference evidence="2 3" key="1">
    <citation type="submission" date="2019-06" db="EMBL/GenBank/DDBJ databases">
        <title>Genomic Encyclopedia of Type Strains, Phase IV (KMG-V): Genome sequencing to study the core and pangenomes of soil and plant-associated prokaryotes.</title>
        <authorList>
            <person name="Whitman W."/>
        </authorList>
    </citation>
    <scope>NUCLEOTIDE SEQUENCE [LARGE SCALE GENOMIC DNA]</scope>
    <source>
        <strain evidence="2 3">BR 11880</strain>
    </source>
</reference>
<dbReference type="InterPro" id="IPR036291">
    <property type="entry name" value="NAD(P)-bd_dom_sf"/>
</dbReference>
<evidence type="ECO:0000313" key="3">
    <source>
        <dbReference type="Proteomes" id="UP000319859"/>
    </source>
</evidence>
<dbReference type="InterPro" id="IPR016040">
    <property type="entry name" value="NAD(P)-bd_dom"/>
</dbReference>
<sequence length="334" mass="36040">MSLWLAGLGARVTGFSLAPPTEPNLFSLVGAAADVDSVIGDIRDLPALEAAVARARPEIIIHMAAQSVVRASYTDPLTTYSTNVMGTANLLDVARRCPDVQAILVVTSDKCYENREQIWAYREHDRMGGHDPYSNSKGCAELVVAAFRDSYFRKAGVAVATARAGNVIGGGDWTADRLVPDAMRAFLARRTLDIRNPIAVRPWQHVLEPLQGYLLLGARLLGDEAGAYAGGWNFGPGHDSNQPVSDVVDALAACWGGGATWRQVGDPADLHEATLLHLDSTKANIKLGWTPVHTYKTAVALTVDWFKAYEAGADLRAITQAQIEAYMNHHPRAA</sequence>
<name>A0A560FSK3_9PROT</name>
<evidence type="ECO:0000259" key="1">
    <source>
        <dbReference type="Pfam" id="PF16363"/>
    </source>
</evidence>
<dbReference type="Proteomes" id="UP000319859">
    <property type="component" value="Unassembled WGS sequence"/>
</dbReference>
<protein>
    <submittedName>
        <fullName evidence="2">CDP-glucose 4,6-dehydratase</fullName>
    </submittedName>
</protein>
<organism evidence="2 3">
    <name type="scientific">Nitrospirillum amazonense</name>
    <dbReference type="NCBI Taxonomy" id="28077"/>
    <lineage>
        <taxon>Bacteria</taxon>
        <taxon>Pseudomonadati</taxon>
        <taxon>Pseudomonadota</taxon>
        <taxon>Alphaproteobacteria</taxon>
        <taxon>Rhodospirillales</taxon>
        <taxon>Azospirillaceae</taxon>
        <taxon>Nitrospirillum</taxon>
    </lineage>
</organism>
<gene>
    <name evidence="2" type="ORF">FBZ89_101183</name>
</gene>
<dbReference type="EMBL" id="VITN01000001">
    <property type="protein sequence ID" value="TWB24557.1"/>
    <property type="molecule type" value="Genomic_DNA"/>
</dbReference>
<evidence type="ECO:0000313" key="2">
    <source>
        <dbReference type="EMBL" id="TWB24557.1"/>
    </source>
</evidence>
<dbReference type="Pfam" id="PF16363">
    <property type="entry name" value="GDP_Man_Dehyd"/>
    <property type="match status" value="1"/>
</dbReference>
<dbReference type="Gene3D" id="3.90.25.10">
    <property type="entry name" value="UDP-galactose 4-epimerase, domain 1"/>
    <property type="match status" value="1"/>
</dbReference>
<accession>A0A560FSK3</accession>
<proteinExistence type="predicted"/>
<dbReference type="PANTHER" id="PTHR43000">
    <property type="entry name" value="DTDP-D-GLUCOSE 4,6-DEHYDRATASE-RELATED"/>
    <property type="match status" value="1"/>
</dbReference>
<dbReference type="NCBIfam" id="TIGR02622">
    <property type="entry name" value="CDP_4_6_dhtase"/>
    <property type="match status" value="1"/>
</dbReference>
<dbReference type="Gene3D" id="3.40.50.720">
    <property type="entry name" value="NAD(P)-binding Rossmann-like Domain"/>
    <property type="match status" value="1"/>
</dbReference>
<dbReference type="InterPro" id="IPR013445">
    <property type="entry name" value="CDP_4_6_deHydtase"/>
</dbReference>
<comment type="caution">
    <text evidence="2">The sequence shown here is derived from an EMBL/GenBank/DDBJ whole genome shotgun (WGS) entry which is preliminary data.</text>
</comment>
<dbReference type="SUPFAM" id="SSF51735">
    <property type="entry name" value="NAD(P)-binding Rossmann-fold domains"/>
    <property type="match status" value="1"/>
</dbReference>